<dbReference type="PRINTS" id="PR00080">
    <property type="entry name" value="SDRFAMILY"/>
</dbReference>
<accession>A0AAD1XZ83</accession>
<dbReference type="GO" id="GO:0016491">
    <property type="term" value="F:oxidoreductase activity"/>
    <property type="evidence" value="ECO:0007669"/>
    <property type="project" value="UniProtKB-KW"/>
</dbReference>
<reference evidence="5" key="1">
    <citation type="submission" date="2023-07" db="EMBL/GenBank/DDBJ databases">
        <authorList>
            <consortium name="AG Swart"/>
            <person name="Singh M."/>
            <person name="Singh A."/>
            <person name="Seah K."/>
            <person name="Emmerich C."/>
        </authorList>
    </citation>
    <scope>NUCLEOTIDE SEQUENCE</scope>
    <source>
        <strain evidence="5">DP1</strain>
    </source>
</reference>
<dbReference type="InterPro" id="IPR051019">
    <property type="entry name" value="VLCFA-Steroid_DH"/>
</dbReference>
<organism evidence="5 6">
    <name type="scientific">Euplotes crassus</name>
    <dbReference type="NCBI Taxonomy" id="5936"/>
    <lineage>
        <taxon>Eukaryota</taxon>
        <taxon>Sar</taxon>
        <taxon>Alveolata</taxon>
        <taxon>Ciliophora</taxon>
        <taxon>Intramacronucleata</taxon>
        <taxon>Spirotrichea</taxon>
        <taxon>Hypotrichia</taxon>
        <taxon>Euplotida</taxon>
        <taxon>Euplotidae</taxon>
        <taxon>Moneuplotes</taxon>
    </lineage>
</organism>
<dbReference type="Pfam" id="PF00106">
    <property type="entry name" value="adh_short"/>
    <property type="match status" value="1"/>
</dbReference>
<dbReference type="Proteomes" id="UP001295684">
    <property type="component" value="Unassembled WGS sequence"/>
</dbReference>
<comment type="caution">
    <text evidence="5">The sequence shown here is derived from an EMBL/GenBank/DDBJ whole genome shotgun (WGS) entry which is preliminary data.</text>
</comment>
<gene>
    <name evidence="5" type="ORF">ECRASSUSDP1_LOCUS23819</name>
</gene>
<dbReference type="SUPFAM" id="SSF51735">
    <property type="entry name" value="NAD(P)-binding Rossmann-fold domains"/>
    <property type="match status" value="1"/>
</dbReference>
<comment type="similarity">
    <text evidence="2 4">Belongs to the short-chain dehydrogenases/reductases (SDR) family.</text>
</comment>
<sequence length="337" mass="37688">MVDEKIIIASSASVALLIAYCFNCLWSAIFYIGLVRLLLFYSSVAHFINKFFIRKRLNLIKRYGDGSYALVTGGANGIGLEYAIQLAEAGFNIIILDLSDELLQKAKEKILEKAPKADVVMKVRNLCEMTKQEHYEEFMDEVKEYDISVLVNNAGVADYHQFHETTPASVSRTIQVNAIAVLGFTRMFYTKFMNREKKGGIINMASGVGLASNSLVPIYPSTKAFVKYLTEGLQEECKGKIDLLYIYPGAVTTSATAFRVAPDSTTPDVIARNALNSLGQDGYNAGYWLHDIFCSQVEAMFYCNRELYRFVEDAAVEKTGLGKDLRNIAKDQDKKNK</sequence>
<name>A0AAD1XZ83_EUPCR</name>
<evidence type="ECO:0000313" key="5">
    <source>
        <dbReference type="EMBL" id="CAI2382348.1"/>
    </source>
</evidence>
<dbReference type="PANTHER" id="PTHR43899:SF13">
    <property type="entry name" value="RH59310P"/>
    <property type="match status" value="1"/>
</dbReference>
<dbReference type="InterPro" id="IPR020904">
    <property type="entry name" value="Sc_DH/Rdtase_CS"/>
</dbReference>
<dbReference type="PIRSF" id="PIRSF000126">
    <property type="entry name" value="11-beta-HSD1"/>
    <property type="match status" value="1"/>
</dbReference>
<dbReference type="AlphaFoldDB" id="A0AAD1XZ83"/>
<keyword evidence="3" id="KW-0560">Oxidoreductase</keyword>
<keyword evidence="6" id="KW-1185">Reference proteome</keyword>
<proteinExistence type="inferred from homology"/>
<protein>
    <submittedName>
        <fullName evidence="5">Uncharacterized protein</fullName>
    </submittedName>
</protein>
<dbReference type="InterPro" id="IPR002347">
    <property type="entry name" value="SDR_fam"/>
</dbReference>
<dbReference type="GO" id="GO:0005783">
    <property type="term" value="C:endoplasmic reticulum"/>
    <property type="evidence" value="ECO:0007669"/>
    <property type="project" value="UniProtKB-SubCell"/>
</dbReference>
<dbReference type="InterPro" id="IPR036291">
    <property type="entry name" value="NAD(P)-bd_dom_sf"/>
</dbReference>
<evidence type="ECO:0000256" key="4">
    <source>
        <dbReference type="RuleBase" id="RU000363"/>
    </source>
</evidence>
<dbReference type="EMBL" id="CAMPGE010024515">
    <property type="protein sequence ID" value="CAI2382348.1"/>
    <property type="molecule type" value="Genomic_DNA"/>
</dbReference>
<dbReference type="Gene3D" id="3.40.50.720">
    <property type="entry name" value="NAD(P)-binding Rossmann-like Domain"/>
    <property type="match status" value="1"/>
</dbReference>
<dbReference type="PROSITE" id="PS00061">
    <property type="entry name" value="ADH_SHORT"/>
    <property type="match status" value="1"/>
</dbReference>
<dbReference type="PRINTS" id="PR00081">
    <property type="entry name" value="GDHRDH"/>
</dbReference>
<evidence type="ECO:0000256" key="1">
    <source>
        <dbReference type="ARBA" id="ARBA00004240"/>
    </source>
</evidence>
<evidence type="ECO:0000313" key="6">
    <source>
        <dbReference type="Proteomes" id="UP001295684"/>
    </source>
</evidence>
<comment type="subcellular location">
    <subcellularLocation>
        <location evidence="1">Endoplasmic reticulum</location>
    </subcellularLocation>
</comment>
<dbReference type="PANTHER" id="PTHR43899">
    <property type="entry name" value="RH59310P"/>
    <property type="match status" value="1"/>
</dbReference>
<evidence type="ECO:0000256" key="2">
    <source>
        <dbReference type="ARBA" id="ARBA00006484"/>
    </source>
</evidence>
<evidence type="ECO:0000256" key="3">
    <source>
        <dbReference type="ARBA" id="ARBA00023002"/>
    </source>
</evidence>